<dbReference type="AlphaFoldDB" id="U6K0V3"/>
<feature type="region of interest" description="Disordered" evidence="1">
    <location>
        <begin position="1"/>
        <end position="51"/>
    </location>
</feature>
<keyword evidence="3" id="KW-1185">Reference proteome</keyword>
<evidence type="ECO:0000256" key="1">
    <source>
        <dbReference type="SAM" id="MobiDB-lite"/>
    </source>
</evidence>
<name>U6K0V3_9EIME</name>
<evidence type="ECO:0000313" key="2">
    <source>
        <dbReference type="EMBL" id="CDJ31340.1"/>
    </source>
</evidence>
<reference evidence="2" key="2">
    <citation type="submission" date="2013-10" db="EMBL/GenBank/DDBJ databases">
        <authorList>
            <person name="Aslett M."/>
        </authorList>
    </citation>
    <scope>NUCLEOTIDE SEQUENCE [LARGE SCALE GENOMIC DNA]</scope>
    <source>
        <strain evidence="2">Houghton</strain>
    </source>
</reference>
<dbReference type="OrthoDB" id="347908at2759"/>
<gene>
    <name evidence="2" type="ORF">EMH_0065930</name>
</gene>
<feature type="compositionally biased region" description="Polar residues" evidence="1">
    <location>
        <begin position="18"/>
        <end position="44"/>
    </location>
</feature>
<evidence type="ECO:0000313" key="3">
    <source>
        <dbReference type="Proteomes" id="UP000030744"/>
    </source>
</evidence>
<accession>U6K0V3</accession>
<sequence length="542" mass="59202">MPRAPSPLTSEPLPYGHPSSTKDFLDSSTAAQSVSIPPVNSNGYDISKQMGGNGCYPGGANGNPCRAVHNGASGSQNPPGFSARQGVAKPLQNVPNVDKLDTCLARPSAPHNNEEQQPSTQMIASVGTCSVPVAIARAPPHGSTPRVAPLLILPPEDKLPSSAVATSPDFKRRYSAVHTEEVQTENAEASSGASKKHKLELTHKPAVGLQCSCDTEEVQTENAEASSGASKKHKLELTHKPSVGLQCSCPSKDETKKEILATAKQPGDRLPESGLPVMAALHTIPGTVVLRESRNRPVTLSQGEYVAAKMYFHPGKMAWRSELLVNGSKRQRSFSCKLYGFERAKKMCEWSRNFVLRTARLPTGDETKEAIGKLMGYTVQTNDTDEAIPHYAGWPKRQRSFSCKLYGFERAKKMCEWSRNFVLRTARLPTGDETKEAIGQLMGYTVQTNDTDEAIPHYAGWLYAYPPLVQARRMVGRKLLAALLRILYCWGVSGNRTHRTLRVSQVVGVSHPLQNPLEAKSLQSSFRRTVPTYSRSSAAHRH</sequence>
<proteinExistence type="predicted"/>
<dbReference type="Proteomes" id="UP000030744">
    <property type="component" value="Unassembled WGS sequence"/>
</dbReference>
<dbReference type="EMBL" id="HG683195">
    <property type="protein sequence ID" value="CDJ31340.1"/>
    <property type="molecule type" value="Genomic_DNA"/>
</dbReference>
<dbReference type="RefSeq" id="XP_013353905.1">
    <property type="nucleotide sequence ID" value="XM_013498451.1"/>
</dbReference>
<dbReference type="GeneID" id="25381155"/>
<dbReference type="VEuPathDB" id="ToxoDB:EMH_0065930"/>
<organism evidence="2 3">
    <name type="scientific">Eimeria mitis</name>
    <dbReference type="NCBI Taxonomy" id="44415"/>
    <lineage>
        <taxon>Eukaryota</taxon>
        <taxon>Sar</taxon>
        <taxon>Alveolata</taxon>
        <taxon>Apicomplexa</taxon>
        <taxon>Conoidasida</taxon>
        <taxon>Coccidia</taxon>
        <taxon>Eucoccidiorida</taxon>
        <taxon>Eimeriorina</taxon>
        <taxon>Eimeriidae</taxon>
        <taxon>Eimeria</taxon>
    </lineage>
</organism>
<protein>
    <submittedName>
        <fullName evidence="2">Uncharacterized protein</fullName>
    </submittedName>
</protein>
<reference evidence="2" key="1">
    <citation type="submission" date="2013-10" db="EMBL/GenBank/DDBJ databases">
        <title>Genomic analysis of the causative agents of coccidiosis in chickens.</title>
        <authorList>
            <person name="Reid A.J."/>
            <person name="Blake D."/>
            <person name="Billington K."/>
            <person name="Browne H."/>
            <person name="Dunn M."/>
            <person name="Hung S."/>
            <person name="Kawahara F."/>
            <person name="Miranda-Saavedra D."/>
            <person name="Mourier T."/>
            <person name="Nagra H."/>
            <person name="Otto T.D."/>
            <person name="Rawlings N."/>
            <person name="Sanchez A."/>
            <person name="Sanders M."/>
            <person name="Subramaniam C."/>
            <person name="Tay Y."/>
            <person name="Dear P."/>
            <person name="Doerig C."/>
            <person name="Gruber A."/>
            <person name="Parkinson J."/>
            <person name="Shirley M."/>
            <person name="Wan K.L."/>
            <person name="Berriman M."/>
            <person name="Tomley F."/>
            <person name="Pain A."/>
        </authorList>
    </citation>
    <scope>NUCLEOTIDE SEQUENCE [LARGE SCALE GENOMIC DNA]</scope>
    <source>
        <strain evidence="2">Houghton</strain>
    </source>
</reference>